<dbReference type="RefSeq" id="WP_214440323.1">
    <property type="nucleotide sequence ID" value="NZ_JAECZB010000059.1"/>
</dbReference>
<sequence>MINNLLKLDQEIPDKFKNKIYLQLKKYIEMLQSEQLPSDFKENIKTDIRKNVEPAFRDIIKRILSENFKTKKARLSAIKNIQDYQWIGKLYPAVFTDDKIILFLSIDKFVAQNTTLIEPSYYWEHLTF</sequence>
<dbReference type="EMBL" id="JAECZB010000059">
    <property type="protein sequence ID" value="MBH8554067.1"/>
    <property type="molecule type" value="Genomic_DNA"/>
</dbReference>
<dbReference type="AlphaFoldDB" id="A0A8J7HF56"/>
<protein>
    <submittedName>
        <fullName evidence="1">Uncharacterized protein</fullName>
    </submittedName>
</protein>
<proteinExistence type="predicted"/>
<dbReference type="Proteomes" id="UP000599391">
    <property type="component" value="Unassembled WGS sequence"/>
</dbReference>
<keyword evidence="2" id="KW-1185">Reference proteome</keyword>
<evidence type="ECO:0000313" key="2">
    <source>
        <dbReference type="Proteomes" id="UP000599391"/>
    </source>
</evidence>
<name>A0A8J7HF56_9CYAN</name>
<reference evidence="1 2" key="1">
    <citation type="journal article" date="2021" name="Int. J. Syst. Evol. Microbiol.">
        <title>Amazonocrinis nigriterrae gen. nov., sp. nov., Atlanticothrix silvestris gen. nov., sp. nov. and Dendronalium phyllosphericum gen. nov., sp. nov., nostocacean cyanobacteria from Brazilian environments.</title>
        <authorList>
            <person name="Alvarenga D.O."/>
            <person name="Andreote A.P.D."/>
            <person name="Branco L.H.Z."/>
            <person name="Delbaje E."/>
            <person name="Cruz R.B."/>
            <person name="Varani A.M."/>
            <person name="Fiore M.F."/>
        </authorList>
    </citation>
    <scope>NUCLEOTIDE SEQUENCE [LARGE SCALE GENOMIC DNA]</scope>
    <source>
        <strain evidence="1 2">CENA357</strain>
    </source>
</reference>
<organism evidence="1 2">
    <name type="scientific">Atlanticothrix silvestris CENA357</name>
    <dbReference type="NCBI Taxonomy" id="1725252"/>
    <lineage>
        <taxon>Bacteria</taxon>
        <taxon>Bacillati</taxon>
        <taxon>Cyanobacteriota</taxon>
        <taxon>Cyanophyceae</taxon>
        <taxon>Nostocales</taxon>
        <taxon>Nodulariaceae</taxon>
        <taxon>Atlanticothrix</taxon>
        <taxon>Atlanticothrix silvestris</taxon>
    </lineage>
</organism>
<accession>A0A8J7HF56</accession>
<evidence type="ECO:0000313" key="1">
    <source>
        <dbReference type="EMBL" id="MBH8554067.1"/>
    </source>
</evidence>
<comment type="caution">
    <text evidence="1">The sequence shown here is derived from an EMBL/GenBank/DDBJ whole genome shotgun (WGS) entry which is preliminary data.</text>
</comment>
<gene>
    <name evidence="1" type="ORF">I8751_17185</name>
</gene>